<protein>
    <submittedName>
        <fullName evidence="5">DUF1084 domain-containing protein</fullName>
    </submittedName>
</protein>
<keyword evidence="2" id="KW-0472">Membrane</keyword>
<feature type="transmembrane region" description="Helical" evidence="2">
    <location>
        <begin position="217"/>
        <end position="235"/>
    </location>
</feature>
<keyword evidence="2" id="KW-0812">Transmembrane</keyword>
<feature type="region of interest" description="Disordered" evidence="1">
    <location>
        <begin position="359"/>
        <end position="385"/>
    </location>
</feature>
<dbReference type="Proteomes" id="UP000274131">
    <property type="component" value="Unassembled WGS sequence"/>
</dbReference>
<organism evidence="5">
    <name type="scientific">Enterobius vermicularis</name>
    <name type="common">Human pinworm</name>
    <dbReference type="NCBI Taxonomy" id="51028"/>
    <lineage>
        <taxon>Eukaryota</taxon>
        <taxon>Metazoa</taxon>
        <taxon>Ecdysozoa</taxon>
        <taxon>Nematoda</taxon>
        <taxon>Chromadorea</taxon>
        <taxon>Rhabditida</taxon>
        <taxon>Spirurina</taxon>
        <taxon>Oxyuridomorpha</taxon>
        <taxon>Oxyuroidea</taxon>
        <taxon>Oxyuridae</taxon>
        <taxon>Enterobius</taxon>
    </lineage>
</organism>
<proteinExistence type="predicted"/>
<keyword evidence="4" id="KW-1185">Reference proteome</keyword>
<evidence type="ECO:0000313" key="5">
    <source>
        <dbReference type="WBParaSite" id="EVEC_0000261101-mRNA-1"/>
    </source>
</evidence>
<dbReference type="AlphaFoldDB" id="A0A0N4UYF8"/>
<dbReference type="OrthoDB" id="5818871at2759"/>
<feature type="transmembrane region" description="Helical" evidence="2">
    <location>
        <begin position="25"/>
        <end position="44"/>
    </location>
</feature>
<feature type="transmembrane region" description="Helical" evidence="2">
    <location>
        <begin position="128"/>
        <end position="151"/>
    </location>
</feature>
<reference evidence="3 4" key="2">
    <citation type="submission" date="2018-10" db="EMBL/GenBank/DDBJ databases">
        <authorList>
            <consortium name="Pathogen Informatics"/>
        </authorList>
    </citation>
    <scope>NUCLEOTIDE SEQUENCE [LARGE SCALE GENOMIC DNA]</scope>
</reference>
<feature type="transmembrane region" description="Helical" evidence="2">
    <location>
        <begin position="96"/>
        <end position="116"/>
    </location>
</feature>
<dbReference type="PANTHER" id="PTHR38553:SF1">
    <property type="entry name" value="G PROTEIN-COUPLED RECEPTOR"/>
    <property type="match status" value="1"/>
</dbReference>
<name>A0A0N4UYF8_ENTVE</name>
<reference evidence="5" key="1">
    <citation type="submission" date="2017-02" db="UniProtKB">
        <authorList>
            <consortium name="WormBaseParasite"/>
        </authorList>
    </citation>
    <scope>IDENTIFICATION</scope>
</reference>
<gene>
    <name evidence="3" type="ORF">EVEC_LOCUS2319</name>
</gene>
<accession>A0A0N4UYF8</accession>
<evidence type="ECO:0000256" key="2">
    <source>
        <dbReference type="SAM" id="Phobius"/>
    </source>
</evidence>
<dbReference type="WBParaSite" id="EVEC_0000261101-mRNA-1">
    <property type="protein sequence ID" value="EVEC_0000261101-mRNA-1"/>
    <property type="gene ID" value="EVEC_0000261101"/>
</dbReference>
<evidence type="ECO:0000313" key="4">
    <source>
        <dbReference type="Proteomes" id="UP000274131"/>
    </source>
</evidence>
<evidence type="ECO:0000313" key="3">
    <source>
        <dbReference type="EMBL" id="VDD87176.1"/>
    </source>
</evidence>
<dbReference type="EMBL" id="UXUI01007359">
    <property type="protein sequence ID" value="VDD87176.1"/>
    <property type="molecule type" value="Genomic_DNA"/>
</dbReference>
<feature type="transmembrane region" description="Helical" evidence="2">
    <location>
        <begin position="64"/>
        <end position="84"/>
    </location>
</feature>
<evidence type="ECO:0000256" key="1">
    <source>
        <dbReference type="SAM" id="MobiDB-lite"/>
    </source>
</evidence>
<dbReference type="PANTHER" id="PTHR38553">
    <property type="entry name" value="PROTEIN CBG19621"/>
    <property type="match status" value="1"/>
</dbReference>
<feature type="transmembrane region" description="Helical" evidence="2">
    <location>
        <begin position="171"/>
        <end position="197"/>
    </location>
</feature>
<keyword evidence="2" id="KW-1133">Transmembrane helix</keyword>
<sequence length="385" mass="44352">MFCQICCGVRIFNLHRPARPDYHKIVLFYVLFLQAFIGLFKLLYSSLEWLLGWKTQPALFNIYARALELLIICHFYLTIVCVLMRWNNHAATRLPLLTLTLMFIYFTFLLAIGLVFAVEPWRECRAPYWIWLSAGNVLTVQMILFSFALIIRRLNSLSSGEGVFRRHKQQFFSLLWAFETSTLVDLGYHTSLFLLAGEQGCSFVFNHNQVRYSLIKIPYEIITFLLPIWVILVVFRPSGKSNNSYNDEDSDFTFLSDSRPRSLSNVVVVRNWRRRYRPLGSSQWSFVNPATQVNLAQRARRPPSKDVLSVLVLYVTLRKLFKIYFRSQSAPLLIARPNRRNSLSHSLISSPLYPIPEEVNSSHSLSTTGSGSGGNTSIEPVVDSD</sequence>